<dbReference type="OrthoDB" id="9785263at2"/>
<comment type="similarity">
    <text evidence="1">Belongs to the cytochrome b5 family. MAPR subfamily.</text>
</comment>
<reference evidence="3" key="1">
    <citation type="journal article" date="2020" name="mSystems">
        <title>Genome- and Community-Level Interaction Insights into Carbon Utilization and Element Cycling Functions of Hydrothermarchaeota in Hydrothermal Sediment.</title>
        <authorList>
            <person name="Zhou Z."/>
            <person name="Liu Y."/>
            <person name="Xu W."/>
            <person name="Pan J."/>
            <person name="Luo Z.H."/>
            <person name="Li M."/>
        </authorList>
    </citation>
    <scope>NUCLEOTIDE SEQUENCE [LARGE SCALE GENOMIC DNA]</scope>
    <source>
        <strain evidence="3">SpSt-640</strain>
    </source>
</reference>
<dbReference type="InterPro" id="IPR050577">
    <property type="entry name" value="MAPR/NEUFC/NENF-like"/>
</dbReference>
<dbReference type="Gene3D" id="3.10.120.10">
    <property type="entry name" value="Cytochrome b5-like heme/steroid binding domain"/>
    <property type="match status" value="2"/>
</dbReference>
<protein>
    <submittedName>
        <fullName evidence="3">Cytochrome B5</fullName>
    </submittedName>
</protein>
<comment type="caution">
    <text evidence="3">The sequence shown here is derived from an EMBL/GenBank/DDBJ whole genome shotgun (WGS) entry which is preliminary data.</text>
</comment>
<feature type="domain" description="Cytochrome b5 heme-binding" evidence="2">
    <location>
        <begin position="93"/>
        <end position="165"/>
    </location>
</feature>
<feature type="domain" description="Cytochrome b5 heme-binding" evidence="2">
    <location>
        <begin position="166"/>
        <end position="237"/>
    </location>
</feature>
<dbReference type="PANTHER" id="PTHR10281:SF76">
    <property type="entry name" value="CALCUTTA CUP-RELATED"/>
    <property type="match status" value="1"/>
</dbReference>
<dbReference type="SUPFAM" id="SSF55856">
    <property type="entry name" value="Cytochrome b5-like heme/steroid binding domain"/>
    <property type="match status" value="3"/>
</dbReference>
<dbReference type="SMART" id="SM01117">
    <property type="entry name" value="Cyt-b5"/>
    <property type="match status" value="2"/>
</dbReference>
<name>A0A7V4FF63_FERPE</name>
<gene>
    <name evidence="3" type="ORF">ENU12_00045</name>
</gene>
<dbReference type="EMBL" id="DTBH01000002">
    <property type="protein sequence ID" value="HGQ76333.1"/>
    <property type="molecule type" value="Genomic_DNA"/>
</dbReference>
<organism evidence="3">
    <name type="scientific">Fervidobacterium pennivorans</name>
    <dbReference type="NCBI Taxonomy" id="93466"/>
    <lineage>
        <taxon>Bacteria</taxon>
        <taxon>Thermotogati</taxon>
        <taxon>Thermotogota</taxon>
        <taxon>Thermotogae</taxon>
        <taxon>Thermotogales</taxon>
        <taxon>Fervidobacteriaceae</taxon>
        <taxon>Fervidobacterium</taxon>
    </lineage>
</organism>
<sequence length="293" mass="32559">MSKYRLIFVLLSIAIFTGFLFAGHLDKFFDIQKFKGEYKIISSETLQKTSGWVSVEGVVYNLGTSAPAKKFVTLSEVDSKLLTNDKIVGFLGVTISELSKYNGKNAPIMVAVNGIVYDLSASKSWAGGTHKNQHVAGQDLTYDILKLSPHGISKIKSFPSYGVLVFTPDELIKYDGKQQKKIYVSVYGIIYDATQSRKFTGGEHYGHDMGVDLTSEILSLQGHVNLLSKLYPIGLYVFNEKTISKFNGKEGKPFVIVEDIVYDVSKNAQGIKAGTIYDGQHRKEWLLVGFRLN</sequence>
<proteinExistence type="inferred from homology"/>
<dbReference type="InterPro" id="IPR001199">
    <property type="entry name" value="Cyt_B5-like_heme/steroid-bd"/>
</dbReference>
<dbReference type="InterPro" id="IPR036400">
    <property type="entry name" value="Cyt_B5-like_heme/steroid_sf"/>
</dbReference>
<dbReference type="PANTHER" id="PTHR10281">
    <property type="entry name" value="MEMBRANE-ASSOCIATED PROGESTERONE RECEPTOR COMPONENT-RELATED"/>
    <property type="match status" value="1"/>
</dbReference>
<evidence type="ECO:0000259" key="2">
    <source>
        <dbReference type="SMART" id="SM01117"/>
    </source>
</evidence>
<evidence type="ECO:0000313" key="3">
    <source>
        <dbReference type="EMBL" id="HGQ76333.1"/>
    </source>
</evidence>
<dbReference type="AlphaFoldDB" id="A0A7V4FF63"/>
<evidence type="ECO:0000256" key="1">
    <source>
        <dbReference type="ARBA" id="ARBA00038357"/>
    </source>
</evidence>
<accession>A0A7V4FF63</accession>
<dbReference type="Pfam" id="PF00173">
    <property type="entry name" value="Cyt-b5"/>
    <property type="match status" value="1"/>
</dbReference>